<dbReference type="RefSeq" id="XP_062789946.1">
    <property type="nucleotide sequence ID" value="XM_062933895.1"/>
</dbReference>
<evidence type="ECO:0000313" key="2">
    <source>
        <dbReference type="EMBL" id="WRT65206.1"/>
    </source>
</evidence>
<evidence type="ECO:0000256" key="1">
    <source>
        <dbReference type="SAM" id="MobiDB-lite"/>
    </source>
</evidence>
<feature type="compositionally biased region" description="Basic and acidic residues" evidence="1">
    <location>
        <begin position="182"/>
        <end position="191"/>
    </location>
</feature>
<feature type="region of interest" description="Disordered" evidence="1">
    <location>
        <begin position="155"/>
        <end position="199"/>
    </location>
</feature>
<sequence>MYSGALQDATYSPYQSHKLEGDTSKVSTIYIRPKAPSIKKAWYFDENLPIPTDICNTINHPGTDTNAYEDADTFGNSVREALTKYLEDVRSGMKPATKLQEQLEQFSRVTCQLLTEGDLGTCTGTVVSGETMEVLNEIERKMERKKARGIFIFPTSPPTSSPSSNPAWWHPSNLGLSARRSQSSDKIEDSTTRPSPSTTTKMWMAYHPELEAVESNRVKGNALSKLWKANPGPQFRQYVDSALLNAGFLTVDCSQKVFDELPSCEVII</sequence>
<proteinExistence type="predicted"/>
<dbReference type="Proteomes" id="UP001329825">
    <property type="component" value="Chromosome 2"/>
</dbReference>
<gene>
    <name evidence="2" type="ORF">IL334_002149</name>
</gene>
<evidence type="ECO:0000313" key="3">
    <source>
        <dbReference type="Proteomes" id="UP001329825"/>
    </source>
</evidence>
<dbReference type="GeneID" id="87954280"/>
<dbReference type="EMBL" id="CP141882">
    <property type="protein sequence ID" value="WRT65206.1"/>
    <property type="molecule type" value="Genomic_DNA"/>
</dbReference>
<accession>A0ABZ1CU72</accession>
<keyword evidence="3" id="KW-1185">Reference proteome</keyword>
<protein>
    <submittedName>
        <fullName evidence="2">Uncharacterized protein</fullName>
    </submittedName>
</protein>
<reference evidence="2 3" key="1">
    <citation type="submission" date="2024-01" db="EMBL/GenBank/DDBJ databases">
        <title>Comparative genomics of Cryptococcus and Kwoniella reveals pathogenesis evolution and contrasting modes of karyotype evolution via chromosome fusion or intercentromeric recombination.</title>
        <authorList>
            <person name="Coelho M.A."/>
            <person name="David-Palma M."/>
            <person name="Shea T."/>
            <person name="Bowers K."/>
            <person name="McGinley-Smith S."/>
            <person name="Mohammad A.W."/>
            <person name="Gnirke A."/>
            <person name="Yurkov A.M."/>
            <person name="Nowrousian M."/>
            <person name="Sun S."/>
            <person name="Cuomo C.A."/>
            <person name="Heitman J."/>
        </authorList>
    </citation>
    <scope>NUCLEOTIDE SEQUENCE [LARGE SCALE GENOMIC DNA]</scope>
    <source>
        <strain evidence="2">CBS 11374</strain>
    </source>
</reference>
<organism evidence="2 3">
    <name type="scientific">Kwoniella shivajii</name>
    <dbReference type="NCBI Taxonomy" id="564305"/>
    <lineage>
        <taxon>Eukaryota</taxon>
        <taxon>Fungi</taxon>
        <taxon>Dikarya</taxon>
        <taxon>Basidiomycota</taxon>
        <taxon>Agaricomycotina</taxon>
        <taxon>Tremellomycetes</taxon>
        <taxon>Tremellales</taxon>
        <taxon>Cryptococcaceae</taxon>
        <taxon>Kwoniella</taxon>
    </lineage>
</organism>
<name>A0ABZ1CU72_9TREE</name>